<dbReference type="PANTHER" id="PTHR30015:SF7">
    <property type="entry name" value="TYPE IV METHYL-DIRECTED RESTRICTION ENZYME ECOKMRR"/>
    <property type="match status" value="1"/>
</dbReference>
<keyword evidence="3" id="KW-1185">Reference proteome</keyword>
<dbReference type="RefSeq" id="WP_107244517.1">
    <property type="nucleotide sequence ID" value="NZ_PYMJ01000027.1"/>
</dbReference>
<comment type="caution">
    <text evidence="2">The sequence shown here is derived from an EMBL/GenBank/DDBJ whole genome shotgun (WGS) entry which is preliminary data.</text>
</comment>
<dbReference type="Gene3D" id="3.40.1350.10">
    <property type="match status" value="1"/>
</dbReference>
<dbReference type="InterPro" id="IPR011335">
    <property type="entry name" value="Restrct_endonuc-II-like"/>
</dbReference>
<accession>A0A2T3JA81</accession>
<reference evidence="2 3" key="1">
    <citation type="submission" date="2018-01" db="EMBL/GenBank/DDBJ databases">
        <title>Whole genome sequencing of Histamine producing bacteria.</title>
        <authorList>
            <person name="Butler K."/>
        </authorList>
    </citation>
    <scope>NUCLEOTIDE SEQUENCE [LARGE SCALE GENOMIC DNA]</scope>
    <source>
        <strain evidence="2 3">JCM 12947</strain>
    </source>
</reference>
<evidence type="ECO:0000259" key="1">
    <source>
        <dbReference type="Pfam" id="PF04471"/>
    </source>
</evidence>
<dbReference type="Pfam" id="PF04471">
    <property type="entry name" value="Mrr_cat"/>
    <property type="match status" value="1"/>
</dbReference>
<feature type="domain" description="Restriction endonuclease type IV Mrr" evidence="1">
    <location>
        <begin position="54"/>
        <end position="162"/>
    </location>
</feature>
<dbReference type="InterPro" id="IPR052906">
    <property type="entry name" value="Type_IV_Methyl-Rstrct_Enzyme"/>
</dbReference>
<dbReference type="PANTHER" id="PTHR30015">
    <property type="entry name" value="MRR RESTRICTION SYSTEM PROTEIN"/>
    <property type="match status" value="1"/>
</dbReference>
<dbReference type="Proteomes" id="UP000240987">
    <property type="component" value="Unassembled WGS sequence"/>
</dbReference>
<dbReference type="AlphaFoldDB" id="A0A2T3JA81"/>
<keyword evidence="2" id="KW-0378">Hydrolase</keyword>
<proteinExistence type="predicted"/>
<evidence type="ECO:0000313" key="2">
    <source>
        <dbReference type="EMBL" id="PSU45756.1"/>
    </source>
</evidence>
<dbReference type="OrthoDB" id="577942at2"/>
<dbReference type="InterPro" id="IPR011856">
    <property type="entry name" value="tRNA_endonuc-like_dom_sf"/>
</dbReference>
<keyword evidence="2" id="KW-0255">Endonuclease</keyword>
<name>A0A2T3JA81_9GAMM</name>
<dbReference type="GO" id="GO:0009307">
    <property type="term" value="P:DNA restriction-modification system"/>
    <property type="evidence" value="ECO:0007669"/>
    <property type="project" value="InterPro"/>
</dbReference>
<dbReference type="SUPFAM" id="SSF52980">
    <property type="entry name" value="Restriction endonuclease-like"/>
    <property type="match status" value="1"/>
</dbReference>
<keyword evidence="2" id="KW-0540">Nuclease</keyword>
<dbReference type="GO" id="GO:0015666">
    <property type="term" value="F:restriction endodeoxyribonuclease activity"/>
    <property type="evidence" value="ECO:0007669"/>
    <property type="project" value="TreeGrafter"/>
</dbReference>
<dbReference type="EMBL" id="PYMJ01000027">
    <property type="protein sequence ID" value="PSU45756.1"/>
    <property type="molecule type" value="Genomic_DNA"/>
</dbReference>
<evidence type="ECO:0000313" key="3">
    <source>
        <dbReference type="Proteomes" id="UP000240987"/>
    </source>
</evidence>
<protein>
    <submittedName>
        <fullName evidence="2">Restriction endonuclease</fullName>
    </submittedName>
</protein>
<organism evidence="2 3">
    <name type="scientific">Photobacterium frigidiphilum</name>
    <dbReference type="NCBI Taxonomy" id="264736"/>
    <lineage>
        <taxon>Bacteria</taxon>
        <taxon>Pseudomonadati</taxon>
        <taxon>Pseudomonadota</taxon>
        <taxon>Gammaproteobacteria</taxon>
        <taxon>Vibrionales</taxon>
        <taxon>Vibrionaceae</taxon>
        <taxon>Photobacterium</taxon>
    </lineage>
</organism>
<dbReference type="InterPro" id="IPR007560">
    <property type="entry name" value="Restrct_endonuc_IV_Mrr"/>
</dbReference>
<dbReference type="GO" id="GO:0003677">
    <property type="term" value="F:DNA binding"/>
    <property type="evidence" value="ECO:0007669"/>
    <property type="project" value="InterPro"/>
</dbReference>
<sequence>MTAFDALLIIVGLALCNFYLRPAFNRHVFNVKRAEKVLKKMQSIEHNGAKFAYLRKVDPFVFEELLLTAFEHKGHRIERNKRYTGDFGIDGKVIIDGQLTLIQAKRYRRYINPRHVAEFAALCRQKNTKGLFIHTGKTGKQSYQHTTANVRIISGARLLTLLEGIDEKR</sequence>
<gene>
    <name evidence="2" type="ORF">C9J12_21175</name>
</gene>